<protein>
    <recommendedName>
        <fullName evidence="3">E3 ubiquitin-protein ligase E3D</fullName>
        <ecNumber evidence="2">2.3.2.26</ecNumber>
    </recommendedName>
    <alternativeName>
        <fullName evidence="6">HECT-type E3 ubiquitin transferase E3D</fullName>
    </alternativeName>
    <alternativeName>
        <fullName evidence="5">UbcH10-binding protein with a HECT-like domain</fullName>
    </alternativeName>
    <alternativeName>
        <fullName evidence="4">Ubiquitin-conjugating enzyme E2C-binding protein</fullName>
    </alternativeName>
</protein>
<dbReference type="GO" id="GO:0061630">
    <property type="term" value="F:ubiquitin protein ligase activity"/>
    <property type="evidence" value="ECO:0007669"/>
    <property type="project" value="UniProtKB-EC"/>
</dbReference>
<reference evidence="9 10" key="1">
    <citation type="submission" date="2015-04" db="EMBL/GenBank/DDBJ databases">
        <authorList>
            <person name="Syromyatnikov M.Y."/>
            <person name="Popov V.N."/>
        </authorList>
    </citation>
    <scope>NUCLEOTIDE SEQUENCE [LARGE SCALE GENOMIC DNA]</scope>
</reference>
<evidence type="ECO:0000256" key="4">
    <source>
        <dbReference type="ARBA" id="ARBA00029737"/>
    </source>
</evidence>
<evidence type="ECO:0000313" key="9">
    <source>
        <dbReference type="EMBL" id="CRK90143.1"/>
    </source>
</evidence>
<keyword evidence="10" id="KW-1185">Reference proteome</keyword>
<evidence type="ECO:0000256" key="8">
    <source>
        <dbReference type="ARBA" id="ARBA00064185"/>
    </source>
</evidence>
<dbReference type="GO" id="GO:0043161">
    <property type="term" value="P:proteasome-mediated ubiquitin-dependent protein catabolic process"/>
    <property type="evidence" value="ECO:0007669"/>
    <property type="project" value="TreeGrafter"/>
</dbReference>
<dbReference type="GO" id="GO:0031624">
    <property type="term" value="F:ubiquitin conjugating enzyme binding"/>
    <property type="evidence" value="ECO:0007669"/>
    <property type="project" value="TreeGrafter"/>
</dbReference>
<evidence type="ECO:0000256" key="3">
    <source>
        <dbReference type="ARBA" id="ARBA00013646"/>
    </source>
</evidence>
<evidence type="ECO:0000256" key="1">
    <source>
        <dbReference type="ARBA" id="ARBA00000885"/>
    </source>
</evidence>
<dbReference type="EC" id="2.3.2.26" evidence="2"/>
<sequence length="400" mass="46780">MEQLKIKNLVIEYRSRIQAGNCFIHFNNALDQHQTKVSLKATEIIIQVDDDVYKVETKEFFDINIKSFHSLLVKDTFISFRFITANNKQFDTEVLKVNGSYDKGQRIKLNFDSSNGEEEEVSVTCSNCGSLLTTSKTITLKRILELPSNNLDVSDWFCHRHNDEKIFNNSHTERDSSSNCFNEETQQFQPKTNDLFYGPFCLLMNSSLFEKSRFRQKRNLIHCKRCLQLLGESNSNSHIKFWWESIHFTNKLFFAVDNPIVLIKNVIRNHLSTDGLVVVTPIVKIIFETTIPNADQKMHVLIQVMEKHLQLLQLNMESSQLAEKKSIKVMYLMLNQSNADDERTLKYWQKDINTTTFELSFKMFHTLCEYLKTQSELIPEVYRTNNCFQLSYIELSNVNV</sequence>
<dbReference type="OrthoDB" id="10264956at2759"/>
<dbReference type="GO" id="GO:0005634">
    <property type="term" value="C:nucleus"/>
    <property type="evidence" value="ECO:0007669"/>
    <property type="project" value="TreeGrafter"/>
</dbReference>
<evidence type="ECO:0000256" key="7">
    <source>
        <dbReference type="ARBA" id="ARBA00053831"/>
    </source>
</evidence>
<dbReference type="GO" id="GO:0000209">
    <property type="term" value="P:protein polyubiquitination"/>
    <property type="evidence" value="ECO:0007669"/>
    <property type="project" value="TreeGrafter"/>
</dbReference>
<evidence type="ECO:0000313" key="10">
    <source>
        <dbReference type="Proteomes" id="UP000183832"/>
    </source>
</evidence>
<organism evidence="9 10">
    <name type="scientific">Clunio marinus</name>
    <dbReference type="NCBI Taxonomy" id="568069"/>
    <lineage>
        <taxon>Eukaryota</taxon>
        <taxon>Metazoa</taxon>
        <taxon>Ecdysozoa</taxon>
        <taxon>Arthropoda</taxon>
        <taxon>Hexapoda</taxon>
        <taxon>Insecta</taxon>
        <taxon>Pterygota</taxon>
        <taxon>Neoptera</taxon>
        <taxon>Endopterygota</taxon>
        <taxon>Diptera</taxon>
        <taxon>Nematocera</taxon>
        <taxon>Chironomoidea</taxon>
        <taxon>Chironomidae</taxon>
        <taxon>Clunio</taxon>
    </lineage>
</organism>
<evidence type="ECO:0000256" key="6">
    <source>
        <dbReference type="ARBA" id="ARBA00032298"/>
    </source>
</evidence>
<dbReference type="PANTHER" id="PTHR31531">
    <property type="entry name" value="E3 UBIQUITIN-PROTEIN LIGASE E3D FAMILY MEMBER"/>
    <property type="match status" value="1"/>
</dbReference>
<dbReference type="Proteomes" id="UP000183832">
    <property type="component" value="Unassembled WGS sequence"/>
</dbReference>
<dbReference type="PANTHER" id="PTHR31531:SF2">
    <property type="entry name" value="E3 UBIQUITIN-PROTEIN LIGASE E3D"/>
    <property type="match status" value="1"/>
</dbReference>
<comment type="subunit">
    <text evidence="8">Interacts with UBE2C/UbcH10 (E2 ubiquitin-conjugating enzyme). In vitro, interacts with cyclin-B.</text>
</comment>
<dbReference type="Pfam" id="PF09814">
    <property type="entry name" value="HECT_2"/>
    <property type="match status" value="1"/>
</dbReference>
<dbReference type="EMBL" id="CVRI01000017">
    <property type="protein sequence ID" value="CRK90143.1"/>
    <property type="molecule type" value="Genomic_DNA"/>
</dbReference>
<dbReference type="STRING" id="568069.A0A1J1HQ18"/>
<evidence type="ECO:0000256" key="2">
    <source>
        <dbReference type="ARBA" id="ARBA00012485"/>
    </source>
</evidence>
<name>A0A1J1HQ18_9DIPT</name>
<comment type="catalytic activity">
    <reaction evidence="1">
        <text>S-ubiquitinyl-[E2 ubiquitin-conjugating enzyme]-L-cysteine + [acceptor protein]-L-lysine = [E2 ubiquitin-conjugating enzyme]-L-cysteine + N(6)-ubiquitinyl-[acceptor protein]-L-lysine.</text>
        <dbReference type="EC" id="2.3.2.26"/>
    </reaction>
</comment>
<proteinExistence type="predicted"/>
<gene>
    <name evidence="9" type="ORF">CLUMA_CG003859</name>
</gene>
<comment type="function">
    <text evidence="7">E3 ubiquitin-protein ligase which accepts ubiquitin from specific E2 ubiquitin-conjugating enzymes, and transfers it to substrates, generally promoting their degradation by the proteasome. Independently of its E3 ubiquitin-protein ligase activity, acts as an inhibitor of CPSF3 endonuclease activity by blocking CPSF3 active site.</text>
</comment>
<dbReference type="GO" id="GO:0005829">
    <property type="term" value="C:cytosol"/>
    <property type="evidence" value="ECO:0007669"/>
    <property type="project" value="TreeGrafter"/>
</dbReference>
<dbReference type="GO" id="GO:0051865">
    <property type="term" value="P:protein autoubiquitination"/>
    <property type="evidence" value="ECO:0007669"/>
    <property type="project" value="TreeGrafter"/>
</dbReference>
<evidence type="ECO:0000256" key="5">
    <source>
        <dbReference type="ARBA" id="ARBA00032234"/>
    </source>
</evidence>
<dbReference type="GO" id="GO:0006513">
    <property type="term" value="P:protein monoubiquitination"/>
    <property type="evidence" value="ECO:0007669"/>
    <property type="project" value="TreeGrafter"/>
</dbReference>
<dbReference type="GO" id="GO:0030332">
    <property type="term" value="F:cyclin binding"/>
    <property type="evidence" value="ECO:0007669"/>
    <property type="project" value="TreeGrafter"/>
</dbReference>
<dbReference type="AlphaFoldDB" id="A0A1J1HQ18"/>
<dbReference type="InterPro" id="IPR019193">
    <property type="entry name" value="UBQ-conj_enz_E2-bd_prot"/>
</dbReference>
<dbReference type="GO" id="GO:0000151">
    <property type="term" value="C:ubiquitin ligase complex"/>
    <property type="evidence" value="ECO:0007669"/>
    <property type="project" value="TreeGrafter"/>
</dbReference>
<accession>A0A1J1HQ18</accession>